<keyword evidence="3" id="KW-1185">Reference proteome</keyword>
<dbReference type="AlphaFoldDB" id="A0AAV7KZV2"/>
<dbReference type="EMBL" id="JANPWB010000016">
    <property type="protein sequence ID" value="KAJ1082578.1"/>
    <property type="molecule type" value="Genomic_DNA"/>
</dbReference>
<feature type="region of interest" description="Disordered" evidence="1">
    <location>
        <begin position="99"/>
        <end position="119"/>
    </location>
</feature>
<gene>
    <name evidence="2" type="ORF">NDU88_002743</name>
</gene>
<evidence type="ECO:0000313" key="2">
    <source>
        <dbReference type="EMBL" id="KAJ1082578.1"/>
    </source>
</evidence>
<dbReference type="Proteomes" id="UP001066276">
    <property type="component" value="Chromosome 12"/>
</dbReference>
<reference evidence="2" key="1">
    <citation type="journal article" date="2022" name="bioRxiv">
        <title>Sequencing and chromosome-scale assembly of the giantPleurodeles waltlgenome.</title>
        <authorList>
            <person name="Brown T."/>
            <person name="Elewa A."/>
            <person name="Iarovenko S."/>
            <person name="Subramanian E."/>
            <person name="Araus A.J."/>
            <person name="Petzold A."/>
            <person name="Susuki M."/>
            <person name="Suzuki K.-i.T."/>
            <person name="Hayashi T."/>
            <person name="Toyoda A."/>
            <person name="Oliveira C."/>
            <person name="Osipova E."/>
            <person name="Leigh N.D."/>
            <person name="Simon A."/>
            <person name="Yun M.H."/>
        </authorList>
    </citation>
    <scope>NUCLEOTIDE SEQUENCE</scope>
    <source>
        <strain evidence="2">20211129_DDA</strain>
        <tissue evidence="2">Liver</tissue>
    </source>
</reference>
<evidence type="ECO:0000313" key="3">
    <source>
        <dbReference type="Proteomes" id="UP001066276"/>
    </source>
</evidence>
<feature type="compositionally biased region" description="Basic and acidic residues" evidence="1">
    <location>
        <begin position="1"/>
        <end position="19"/>
    </location>
</feature>
<sequence>MWRHQGSDGGERSSVEAAKRDRRTAVLRGTCGSLPLCAAVLGIDRALPAPKKRSNLDRDQAKSRCPPEAVSGGLFARLLRLEGPALFKPRPIDAVSTMLGNRTHAQRASSAPPEGKKTP</sequence>
<evidence type="ECO:0000256" key="1">
    <source>
        <dbReference type="SAM" id="MobiDB-lite"/>
    </source>
</evidence>
<organism evidence="2 3">
    <name type="scientific">Pleurodeles waltl</name>
    <name type="common">Iberian ribbed newt</name>
    <dbReference type="NCBI Taxonomy" id="8319"/>
    <lineage>
        <taxon>Eukaryota</taxon>
        <taxon>Metazoa</taxon>
        <taxon>Chordata</taxon>
        <taxon>Craniata</taxon>
        <taxon>Vertebrata</taxon>
        <taxon>Euteleostomi</taxon>
        <taxon>Amphibia</taxon>
        <taxon>Batrachia</taxon>
        <taxon>Caudata</taxon>
        <taxon>Salamandroidea</taxon>
        <taxon>Salamandridae</taxon>
        <taxon>Pleurodelinae</taxon>
        <taxon>Pleurodeles</taxon>
    </lineage>
</organism>
<accession>A0AAV7KZV2</accession>
<feature type="region of interest" description="Disordered" evidence="1">
    <location>
        <begin position="48"/>
        <end position="67"/>
    </location>
</feature>
<proteinExistence type="predicted"/>
<comment type="caution">
    <text evidence="2">The sequence shown here is derived from an EMBL/GenBank/DDBJ whole genome shotgun (WGS) entry which is preliminary data.</text>
</comment>
<protein>
    <submittedName>
        <fullName evidence="2">Uncharacterized protein</fullName>
    </submittedName>
</protein>
<name>A0AAV7KZV2_PLEWA</name>
<feature type="region of interest" description="Disordered" evidence="1">
    <location>
        <begin position="1"/>
        <end position="23"/>
    </location>
</feature>